<keyword evidence="2" id="KW-0067">ATP-binding</keyword>
<evidence type="ECO:0000313" key="8">
    <source>
        <dbReference type="Proteomes" id="UP000218620"/>
    </source>
</evidence>
<name>A0A2A3YV46_BREAU</name>
<feature type="domain" description="Helicase ATP-binding" evidence="5">
    <location>
        <begin position="94"/>
        <end position="312"/>
    </location>
</feature>
<dbReference type="EMBL" id="NRGQ01000007">
    <property type="protein sequence ID" value="PCC43157.1"/>
    <property type="molecule type" value="Genomic_DNA"/>
</dbReference>
<dbReference type="RefSeq" id="WP_096177793.1">
    <property type="nucleotide sequence ID" value="NZ_NRGQ01000007.1"/>
</dbReference>
<keyword evidence="1" id="KW-0547">Nucleotide-binding</keyword>
<dbReference type="Proteomes" id="UP000218620">
    <property type="component" value="Unassembled WGS sequence"/>
</dbReference>
<dbReference type="GO" id="GO:0043138">
    <property type="term" value="F:3'-5' DNA helicase activity"/>
    <property type="evidence" value="ECO:0007669"/>
    <property type="project" value="TreeGrafter"/>
</dbReference>
<evidence type="ECO:0000259" key="5">
    <source>
        <dbReference type="PROSITE" id="PS51192"/>
    </source>
</evidence>
<feature type="compositionally biased region" description="Acidic residues" evidence="4">
    <location>
        <begin position="2246"/>
        <end position="2265"/>
    </location>
</feature>
<evidence type="ECO:0000256" key="4">
    <source>
        <dbReference type="SAM" id="MobiDB-lite"/>
    </source>
</evidence>
<dbReference type="Pfam" id="PF00271">
    <property type="entry name" value="Helicase_C"/>
    <property type="match status" value="1"/>
</dbReference>
<evidence type="ECO:0000256" key="2">
    <source>
        <dbReference type="ARBA" id="ARBA00022840"/>
    </source>
</evidence>
<dbReference type="SUPFAM" id="SSF52540">
    <property type="entry name" value="P-loop containing nucleoside triphosphate hydrolases"/>
    <property type="match status" value="2"/>
</dbReference>
<dbReference type="InterPro" id="IPR018973">
    <property type="entry name" value="MZB"/>
</dbReference>
<dbReference type="PROSITE" id="PS51194">
    <property type="entry name" value="HELICASE_CTER"/>
    <property type="match status" value="1"/>
</dbReference>
<organism evidence="7 8">
    <name type="scientific">Brevibacterium aurantiacum</name>
    <dbReference type="NCBI Taxonomy" id="273384"/>
    <lineage>
        <taxon>Bacteria</taxon>
        <taxon>Bacillati</taxon>
        <taxon>Actinomycetota</taxon>
        <taxon>Actinomycetes</taxon>
        <taxon>Micrococcales</taxon>
        <taxon>Brevibacteriaceae</taxon>
        <taxon>Brevibacterium</taxon>
    </lineage>
</organism>
<dbReference type="PANTHER" id="PTHR47957:SF3">
    <property type="entry name" value="ATP-DEPENDENT HELICASE HRQ1"/>
    <property type="match status" value="1"/>
</dbReference>
<feature type="domain" description="Helicase C-terminal" evidence="6">
    <location>
        <begin position="1026"/>
        <end position="1186"/>
    </location>
</feature>
<dbReference type="InterPro" id="IPR027417">
    <property type="entry name" value="P-loop_NTPase"/>
</dbReference>
<dbReference type="GO" id="GO:0003676">
    <property type="term" value="F:nucleic acid binding"/>
    <property type="evidence" value="ECO:0007669"/>
    <property type="project" value="InterPro"/>
</dbReference>
<gene>
    <name evidence="7" type="ORF">CIK65_07610</name>
</gene>
<evidence type="ECO:0000256" key="3">
    <source>
        <dbReference type="SAM" id="Coils"/>
    </source>
</evidence>
<protein>
    <recommendedName>
        <fullName evidence="9">DEAD/DEAH box helicase</fullName>
    </recommendedName>
</protein>
<dbReference type="GO" id="GO:0006289">
    <property type="term" value="P:nucleotide-excision repair"/>
    <property type="evidence" value="ECO:0007669"/>
    <property type="project" value="TreeGrafter"/>
</dbReference>
<dbReference type="Gene3D" id="3.40.50.300">
    <property type="entry name" value="P-loop containing nucleotide triphosphate hydrolases"/>
    <property type="match status" value="2"/>
</dbReference>
<accession>A0A2A3YV46</accession>
<dbReference type="InterPro" id="IPR014001">
    <property type="entry name" value="Helicase_ATP-bd"/>
</dbReference>
<evidence type="ECO:0000259" key="6">
    <source>
        <dbReference type="PROSITE" id="PS51194"/>
    </source>
</evidence>
<dbReference type="GO" id="GO:0005524">
    <property type="term" value="F:ATP binding"/>
    <property type="evidence" value="ECO:0007669"/>
    <property type="project" value="UniProtKB-KW"/>
</dbReference>
<dbReference type="InterPro" id="IPR011545">
    <property type="entry name" value="DEAD/DEAH_box_helicase_dom"/>
</dbReference>
<dbReference type="Pfam" id="PF09369">
    <property type="entry name" value="MZB"/>
    <property type="match status" value="1"/>
</dbReference>
<evidence type="ECO:0008006" key="9">
    <source>
        <dbReference type="Google" id="ProtNLM"/>
    </source>
</evidence>
<sequence length="2265" mass="247188">MSQLLPTAQARRARESLTEYLRTTFALADKEVQTALDRFLGDPETGIFKGPYVRTRTPFKPQPSGRDALEITPGKFEPYGHQARAFERLSSRHLDEGKNPQPTLVTTGTGSGKTESFLYPILDHVMRHRRQGGSGVSGLILYPMNALATDQAQRLARMITEDPQFGGIRAAIYTGDDGDAKRSRVTGDGLINDREAIQSNPPDILLTNYKMLDQMLLRVADQKIWTESATSLRYLVLDEFHTYDGAQGTDVAMLLRRLGAKLKSQWPNSHPEIRDENRAHPLGLMTPVATSATLGDKNDPSRILTFARTVFGADFDEEAVVTESRYSVDEWATLPGAEVSRKQTDLVPLGDLKSVETGAAVEWIERTPTSSDEESAIRAFATIFRLGGELDDESQAGGNPESEWTAARDILGNDTAQILTLIKGHPWIRTFFEATTSAKGLDELTAELLGDRSETARNYLSHIIAGLSTIRGAERLDAPTVDVHLWVRALTRIDRAAGGETEFAWSDDGHLITADAGAWDDNSARERFPAIYCRNCGRNGWGVMKSTVGNQLAAPDEDKNIRRESMTNNTRYRVLISAGGEADRYDQSGGAADELHENLAAFNVRNRDFITPDRVFGTPTIPDDLAEAFDAGEILPVLVFQGNDADEKSQAEYCPACGERDSIRFLGSAVATLLSVSLSTLFGDQNLSDNEKKSLVFTDSVQDAAHRAGFVESRSHVLTLRNVIAEAIGDFSTLGAVAGQVNSQAGEDSAKRYRALPPEFSTDRFADVRAWWQQPQRTNRKAVEKVTKRLSFDAALEFGLQSRYGRTLSTTGTVYAEVGLPDAETLDRITSEVLSDAGEAAGVLDLKDTDQHGEGTTSARKRIAWVRAVVERLRTQGAIHHPWLDRYIAQGGYRVWIWGKRPRDQGMPAFPNGRNAPAFAVTGMSRKSIGGRGGSLFDMVESNQGWYARYAARAFGITANHGAGLTKLLLQRLAAEGVLRAAPIKGSEAIAYGIDPVRIQLERAFANVDDKSENLVCAVCRTEFPAAHQTLHDLDGAHCLMVGCSGRLSVGTVEKNFYRDLYTSAQMTRIVAREHSSMLETDERKAYEDGFKRGSDDPSAPNVLVATPTLEMGIDIGDLSTVMLGSLPETVASYVQRVGRAGRLTGNALNLAIVGSTGNELRKIHDPLSTINGSVQPPATYLDAVEIIKRQYLAFLMDRLAQVSGAAPVHGVAEVFGAEPGNSLFLNSVIGLNKESHRELLPEFLSGFGDHIDQAKTELISWAEVADDGTCGLEATVWHAHQEYRTEIESLQNQLTEINLVINELQAAAANEATATEEDKDAYRQAASAQRATERRLENERRRYWIEALETYQLLPNYTLLDDSTQLDVAVRWRDEDTQTYESERIEFERGARQALRDFAPGSTFYGRSLATRIDAIELGPNRQETYKLRFCAQCGYSHDHRTSVAQPSQCPRCGDASIADVGQQLTAIQLRKVTALVNRDEARISDTDDERRQRSYMITSTADIDPESMGARWFVDGYSFGVSYLNSVTVTTTNFGPRGQGQEFLSGGETIVNSGFVVCDHCGKLDSSTNGNLATDHRPWCPKRNELEESNLNLVLTHSLTTQGALIRLPENLLVGEHNALATLQAGIRLGLAKHLGGDPDHIDIIPAKEPLDGGGVVDALLLHDLVPGGTGYLADLRDPETMWTIVYEAWRHLAECECQEEGVWACAKCLLPYVPRSATASVSRSIAEQKLKELLLAGRANDELSGVTEMDAEKQWSVTSEVPQGLDPESYLERRFRQVLRQRLERANIDVQDKPAPTGTVLEIQQLGSRIKWRLSPQVNLGRTKPDFLLRCESPNVPDIAIYTDGRAFHASNAVNRLADDAAKRSWVRSQGNMVIAITNADVESAATAMSGPGAHDQGSPGSVNDAAGGLPAWFDKTVVSSVLNRPQYGWTSKSEEALGNPIDVLIGLIQSVSSTELDFPQFMLAAGNGAPAFFAKPSNNRRVVQVPVVGDLTDVVVDDAVGNASLVDAASGKLPDGFRHGFLWSQGALRVLIAGIDTSMTRFDTAVVLDDRAEAVAAGDEFADAWREWLRLSNIMAARAPGTQVGLTTVMALLNARGQSTDVIASEDRMVSPGDSGMTASGIGESSGSRGADYAFLSGDGVGLSAEWQQLLSQKDLLSETEARFAHDLATSGVEEVPVWGEETDDGLSLDFAWPDQKIAVLLEPVDGDEDELRSVGWTLVSAAVGTVKAALGYTDSNSSTDETPDGTDDEDSDADWEGSDR</sequence>
<feature type="coiled-coil region" evidence="3">
    <location>
        <begin position="1281"/>
        <end position="1308"/>
    </location>
</feature>
<keyword evidence="3" id="KW-0175">Coiled coil</keyword>
<proteinExistence type="predicted"/>
<dbReference type="SMART" id="SM00487">
    <property type="entry name" value="DEXDc"/>
    <property type="match status" value="1"/>
</dbReference>
<evidence type="ECO:0000256" key="1">
    <source>
        <dbReference type="ARBA" id="ARBA00022741"/>
    </source>
</evidence>
<comment type="caution">
    <text evidence="7">The sequence shown here is derived from an EMBL/GenBank/DDBJ whole genome shotgun (WGS) entry which is preliminary data.</text>
</comment>
<dbReference type="GO" id="GO:0036297">
    <property type="term" value="P:interstrand cross-link repair"/>
    <property type="evidence" value="ECO:0007669"/>
    <property type="project" value="TreeGrafter"/>
</dbReference>
<dbReference type="SMART" id="SM00490">
    <property type="entry name" value="HELICc"/>
    <property type="match status" value="1"/>
</dbReference>
<dbReference type="InterPro" id="IPR001650">
    <property type="entry name" value="Helicase_C-like"/>
</dbReference>
<dbReference type="PROSITE" id="PS51192">
    <property type="entry name" value="HELICASE_ATP_BIND_1"/>
    <property type="match status" value="1"/>
</dbReference>
<dbReference type="Pfam" id="PF00270">
    <property type="entry name" value="DEAD"/>
    <property type="match status" value="1"/>
</dbReference>
<feature type="region of interest" description="Disordered" evidence="4">
    <location>
        <begin position="2235"/>
        <end position="2265"/>
    </location>
</feature>
<dbReference type="PANTHER" id="PTHR47957">
    <property type="entry name" value="ATP-DEPENDENT HELICASE HRQ1"/>
    <property type="match status" value="1"/>
</dbReference>
<evidence type="ECO:0000313" key="7">
    <source>
        <dbReference type="EMBL" id="PCC43157.1"/>
    </source>
</evidence>
<reference evidence="7 8" key="1">
    <citation type="journal article" date="2017" name="Elife">
        <title>Extensive horizontal gene transfer in cheese-associated bacteria.</title>
        <authorList>
            <person name="Bonham K.S."/>
            <person name="Wolfe B.E."/>
            <person name="Dutton R.J."/>
        </authorList>
    </citation>
    <scope>NUCLEOTIDE SEQUENCE [LARGE SCALE GENOMIC DNA]</scope>
    <source>
        <strain evidence="7 8">962_8</strain>
    </source>
</reference>